<protein>
    <submittedName>
        <fullName evidence="1">Putative disease resistance RPP13-like protein 1</fullName>
    </submittedName>
</protein>
<dbReference type="AlphaFoldDB" id="A0A438DZ69"/>
<dbReference type="SUPFAM" id="SSF52058">
    <property type="entry name" value="L domain-like"/>
    <property type="match status" value="2"/>
</dbReference>
<dbReference type="PANTHER" id="PTHR47186">
    <property type="entry name" value="LEUCINE-RICH REPEAT-CONTAINING PROTEIN 57"/>
    <property type="match status" value="1"/>
</dbReference>
<name>A0A438DZ69_VITVI</name>
<evidence type="ECO:0000313" key="1">
    <source>
        <dbReference type="EMBL" id="RVW40795.1"/>
    </source>
</evidence>
<gene>
    <name evidence="1" type="primary">RPPL1_20</name>
    <name evidence="1" type="ORF">CK203_080729</name>
</gene>
<comment type="caution">
    <text evidence="1">The sequence shown here is derived from an EMBL/GenBank/DDBJ whole genome shotgun (WGS) entry which is preliminary data.</text>
</comment>
<organism evidence="1 2">
    <name type="scientific">Vitis vinifera</name>
    <name type="common">Grape</name>
    <dbReference type="NCBI Taxonomy" id="29760"/>
    <lineage>
        <taxon>Eukaryota</taxon>
        <taxon>Viridiplantae</taxon>
        <taxon>Streptophyta</taxon>
        <taxon>Embryophyta</taxon>
        <taxon>Tracheophyta</taxon>
        <taxon>Spermatophyta</taxon>
        <taxon>Magnoliopsida</taxon>
        <taxon>eudicotyledons</taxon>
        <taxon>Gunneridae</taxon>
        <taxon>Pentapetalae</taxon>
        <taxon>rosids</taxon>
        <taxon>Vitales</taxon>
        <taxon>Vitaceae</taxon>
        <taxon>Viteae</taxon>
        <taxon>Vitis</taxon>
    </lineage>
</organism>
<dbReference type="PANTHER" id="PTHR47186:SF3">
    <property type="entry name" value="OS09G0267800 PROTEIN"/>
    <property type="match status" value="1"/>
</dbReference>
<dbReference type="InterPro" id="IPR032675">
    <property type="entry name" value="LRR_dom_sf"/>
</dbReference>
<accession>A0A438DZ69</accession>
<dbReference type="Gene3D" id="3.80.10.10">
    <property type="entry name" value="Ribonuclease Inhibitor"/>
    <property type="match status" value="2"/>
</dbReference>
<dbReference type="Proteomes" id="UP000288805">
    <property type="component" value="Unassembled WGS sequence"/>
</dbReference>
<dbReference type="EMBL" id="QGNW01001453">
    <property type="protein sequence ID" value="RVW40795.1"/>
    <property type="molecule type" value="Genomic_DNA"/>
</dbReference>
<sequence>MVDLNLNHCKNCISLSSLGQLSSLKSLCIAGMGGLKRVGAEFYGEISPSVRPFSSLETLIFEDMPEWKNWSFPCMVEEVGAFHCLRQLTLINCPKLIKLPCHPPSLVELAVCECAELAIPLRRLASVDKLSLTGCCRAHLSTRDGVDLSSLINTFIQELPSLTCREELKQFLEILNIWRYMTVLACRSCQMNCRDSRSSQLTSATEIEHCVNLESLPKGMMQDASINPSNTCRLQVLKLYRCSSLRSFPAGEFPSTLKRLEIWDCTQLDGISEKMLQNNSSLEFPISSHAEPLIHSKFIYTEVSRLTSLTGLRIGGLFPDVVPFSVKQGFPLLPTTLTHLSIDRIQNLESLVSLGLQNLTSLKELRFTECLKLHSFLPSEGLPSTVSMLFIRNCPLLSRSRETVLEMKNSLSNGFSLLSFWHVLTLKKMLLEALSHTFNGMPASWP</sequence>
<evidence type="ECO:0000313" key="2">
    <source>
        <dbReference type="Proteomes" id="UP000288805"/>
    </source>
</evidence>
<proteinExistence type="predicted"/>
<reference evidence="1 2" key="1">
    <citation type="journal article" date="2018" name="PLoS Genet.">
        <title>Population sequencing reveals clonal diversity and ancestral inbreeding in the grapevine cultivar Chardonnay.</title>
        <authorList>
            <person name="Roach M.J."/>
            <person name="Johnson D.L."/>
            <person name="Bohlmann J."/>
            <person name="van Vuuren H.J."/>
            <person name="Jones S.J."/>
            <person name="Pretorius I.S."/>
            <person name="Schmidt S.A."/>
            <person name="Borneman A.R."/>
        </authorList>
    </citation>
    <scope>NUCLEOTIDE SEQUENCE [LARGE SCALE GENOMIC DNA]</scope>
    <source>
        <strain evidence="2">cv. Chardonnay</strain>
        <tissue evidence="1">Leaf</tissue>
    </source>
</reference>